<dbReference type="Proteomes" id="UP000799776">
    <property type="component" value="Unassembled WGS sequence"/>
</dbReference>
<dbReference type="OrthoDB" id="2013972at2759"/>
<dbReference type="EMBL" id="ML978726">
    <property type="protein sequence ID" value="KAF2086136.1"/>
    <property type="molecule type" value="Genomic_DNA"/>
</dbReference>
<gene>
    <name evidence="1" type="ORF">K490DRAFT_74681</name>
</gene>
<dbReference type="PANTHER" id="PTHR43036:SF2">
    <property type="entry name" value="OS04G0481300 PROTEIN"/>
    <property type="match status" value="1"/>
</dbReference>
<keyword evidence="2" id="KW-1185">Reference proteome</keyword>
<evidence type="ECO:0008006" key="3">
    <source>
        <dbReference type="Google" id="ProtNLM"/>
    </source>
</evidence>
<evidence type="ECO:0000313" key="1">
    <source>
        <dbReference type="EMBL" id="KAF2086136.1"/>
    </source>
</evidence>
<dbReference type="SUPFAM" id="SSF53335">
    <property type="entry name" value="S-adenosyl-L-methionine-dependent methyltransferases"/>
    <property type="match status" value="1"/>
</dbReference>
<dbReference type="InterPro" id="IPR029063">
    <property type="entry name" value="SAM-dependent_MTases_sf"/>
</dbReference>
<comment type="caution">
    <text evidence="1">The sequence shown here is derived from an EMBL/GenBank/DDBJ whole genome shotgun (WGS) entry which is preliminary data.</text>
</comment>
<reference evidence="1" key="1">
    <citation type="journal article" date="2020" name="Stud. Mycol.">
        <title>101 Dothideomycetes genomes: a test case for predicting lifestyles and emergence of pathogens.</title>
        <authorList>
            <person name="Haridas S."/>
            <person name="Albert R."/>
            <person name="Binder M."/>
            <person name="Bloem J."/>
            <person name="Labutti K."/>
            <person name="Salamov A."/>
            <person name="Andreopoulos B."/>
            <person name="Baker S."/>
            <person name="Barry K."/>
            <person name="Bills G."/>
            <person name="Bluhm B."/>
            <person name="Cannon C."/>
            <person name="Castanera R."/>
            <person name="Culley D."/>
            <person name="Daum C."/>
            <person name="Ezra D."/>
            <person name="Gonzalez J."/>
            <person name="Henrissat B."/>
            <person name="Kuo A."/>
            <person name="Liang C."/>
            <person name="Lipzen A."/>
            <person name="Lutzoni F."/>
            <person name="Magnuson J."/>
            <person name="Mondo S."/>
            <person name="Nolan M."/>
            <person name="Ohm R."/>
            <person name="Pangilinan J."/>
            <person name="Park H.-J."/>
            <person name="Ramirez L."/>
            <person name="Alfaro M."/>
            <person name="Sun H."/>
            <person name="Tritt A."/>
            <person name="Yoshinaga Y."/>
            <person name="Zwiers L.-H."/>
            <person name="Turgeon B."/>
            <person name="Goodwin S."/>
            <person name="Spatafora J."/>
            <person name="Crous P."/>
            <person name="Grigoriev I."/>
        </authorList>
    </citation>
    <scope>NUCLEOTIDE SEQUENCE</scope>
    <source>
        <strain evidence="1">CBS 121410</strain>
    </source>
</reference>
<evidence type="ECO:0000313" key="2">
    <source>
        <dbReference type="Proteomes" id="UP000799776"/>
    </source>
</evidence>
<dbReference type="Gene3D" id="3.40.50.150">
    <property type="entry name" value="Vaccinia Virus protein VP39"/>
    <property type="match status" value="1"/>
</dbReference>
<dbReference type="AlphaFoldDB" id="A0A9P4HV10"/>
<proteinExistence type="predicted"/>
<sequence length="233" mass="26971">MSTAQNWTVQPFKPRHDTWPYKPSDFKRLDESDDAKFYSQPRNYVYHIDEHAVESLKRYYATVLPDEGSLLDLCSSWTCLYPETFEIAAVDPGAKMKVIGVGMSKEELETNRTLAERFVVDLNKEPDLSDRLERFEFVAATCCVSIDYLAKPREVLQGLRKVLKEGAMVHLVVSNRMFATKVVRRWLEVSEEERVGMVGDYLQFSGFEDIEIVEFKNSKGRTDPLWVVRARKV</sequence>
<accession>A0A9P4HV10</accession>
<name>A0A9P4HV10_9PEZI</name>
<organism evidence="1 2">
    <name type="scientific">Saccharata proteae CBS 121410</name>
    <dbReference type="NCBI Taxonomy" id="1314787"/>
    <lineage>
        <taxon>Eukaryota</taxon>
        <taxon>Fungi</taxon>
        <taxon>Dikarya</taxon>
        <taxon>Ascomycota</taxon>
        <taxon>Pezizomycotina</taxon>
        <taxon>Dothideomycetes</taxon>
        <taxon>Dothideomycetes incertae sedis</taxon>
        <taxon>Botryosphaeriales</taxon>
        <taxon>Saccharataceae</taxon>
        <taxon>Saccharata</taxon>
    </lineage>
</organism>
<dbReference type="PANTHER" id="PTHR43036">
    <property type="entry name" value="OSJNBB0011N17.9 PROTEIN"/>
    <property type="match status" value="1"/>
</dbReference>
<protein>
    <recommendedName>
        <fullName evidence="3">S-adenosyl-L-methionine-dependent methyltransferase</fullName>
    </recommendedName>
</protein>